<dbReference type="AlphaFoldDB" id="E9HEV9"/>
<gene>
    <name evidence="1" type="ORF">DAPPUDRAFT_258162</name>
</gene>
<reference evidence="1 2" key="1">
    <citation type="journal article" date="2011" name="Science">
        <title>The ecoresponsive genome of Daphnia pulex.</title>
        <authorList>
            <person name="Colbourne J.K."/>
            <person name="Pfrender M.E."/>
            <person name="Gilbert D."/>
            <person name="Thomas W.K."/>
            <person name="Tucker A."/>
            <person name="Oakley T.H."/>
            <person name="Tokishita S."/>
            <person name="Aerts A."/>
            <person name="Arnold G.J."/>
            <person name="Basu M.K."/>
            <person name="Bauer D.J."/>
            <person name="Caceres C.E."/>
            <person name="Carmel L."/>
            <person name="Casola C."/>
            <person name="Choi J.H."/>
            <person name="Detter J.C."/>
            <person name="Dong Q."/>
            <person name="Dusheyko S."/>
            <person name="Eads B.D."/>
            <person name="Frohlich T."/>
            <person name="Geiler-Samerotte K.A."/>
            <person name="Gerlach D."/>
            <person name="Hatcher P."/>
            <person name="Jogdeo S."/>
            <person name="Krijgsveld J."/>
            <person name="Kriventseva E.V."/>
            <person name="Kultz D."/>
            <person name="Laforsch C."/>
            <person name="Lindquist E."/>
            <person name="Lopez J."/>
            <person name="Manak J.R."/>
            <person name="Muller J."/>
            <person name="Pangilinan J."/>
            <person name="Patwardhan R.P."/>
            <person name="Pitluck S."/>
            <person name="Pritham E.J."/>
            <person name="Rechtsteiner A."/>
            <person name="Rho M."/>
            <person name="Rogozin I.B."/>
            <person name="Sakarya O."/>
            <person name="Salamov A."/>
            <person name="Schaack S."/>
            <person name="Shapiro H."/>
            <person name="Shiga Y."/>
            <person name="Skalitzky C."/>
            <person name="Smith Z."/>
            <person name="Souvorov A."/>
            <person name="Sung W."/>
            <person name="Tang Z."/>
            <person name="Tsuchiya D."/>
            <person name="Tu H."/>
            <person name="Vos H."/>
            <person name="Wang M."/>
            <person name="Wolf Y.I."/>
            <person name="Yamagata H."/>
            <person name="Yamada T."/>
            <person name="Ye Y."/>
            <person name="Shaw J.R."/>
            <person name="Andrews J."/>
            <person name="Crease T.J."/>
            <person name="Tang H."/>
            <person name="Lucas S.M."/>
            <person name="Robertson H.M."/>
            <person name="Bork P."/>
            <person name="Koonin E.V."/>
            <person name="Zdobnov E.M."/>
            <person name="Grigoriev I.V."/>
            <person name="Lynch M."/>
            <person name="Boore J.L."/>
        </authorList>
    </citation>
    <scope>NUCLEOTIDE SEQUENCE [LARGE SCALE GENOMIC DNA]</scope>
</reference>
<evidence type="ECO:0000313" key="2">
    <source>
        <dbReference type="Proteomes" id="UP000000305"/>
    </source>
</evidence>
<dbReference type="OrthoDB" id="9996331at2759"/>
<dbReference type="Proteomes" id="UP000000305">
    <property type="component" value="Unassembled WGS sequence"/>
</dbReference>
<dbReference type="EMBL" id="GL732631">
    <property type="protein sequence ID" value="EFX69739.1"/>
    <property type="molecule type" value="Genomic_DNA"/>
</dbReference>
<evidence type="ECO:0000313" key="1">
    <source>
        <dbReference type="EMBL" id="EFX69739.1"/>
    </source>
</evidence>
<name>E9HEV9_DAPPU</name>
<organism evidence="1 2">
    <name type="scientific">Daphnia pulex</name>
    <name type="common">Water flea</name>
    <dbReference type="NCBI Taxonomy" id="6669"/>
    <lineage>
        <taxon>Eukaryota</taxon>
        <taxon>Metazoa</taxon>
        <taxon>Ecdysozoa</taxon>
        <taxon>Arthropoda</taxon>
        <taxon>Crustacea</taxon>
        <taxon>Branchiopoda</taxon>
        <taxon>Diplostraca</taxon>
        <taxon>Cladocera</taxon>
        <taxon>Anomopoda</taxon>
        <taxon>Daphniidae</taxon>
        <taxon>Daphnia</taxon>
    </lineage>
</organism>
<dbReference type="InterPro" id="IPR036397">
    <property type="entry name" value="RNaseH_sf"/>
</dbReference>
<dbReference type="KEGG" id="dpx:DAPPUDRAFT_258162"/>
<protein>
    <submittedName>
        <fullName evidence="1">Uncharacterized protein</fullName>
    </submittedName>
</protein>
<dbReference type="Gene3D" id="3.30.420.10">
    <property type="entry name" value="Ribonuclease H-like superfamily/Ribonuclease H"/>
    <property type="match status" value="1"/>
</dbReference>
<sequence>MPVEWLWKVMINELNEKQIKVFSEQRLWEEIFKVWQKVCTKDFVFSLLNNITVNLERVVKNQGDYVD</sequence>
<proteinExistence type="predicted"/>
<accession>E9HEV9</accession>
<dbReference type="InParanoid" id="E9HEV9"/>
<dbReference type="HOGENOM" id="CLU_2815002_0_0_1"/>
<dbReference type="PhylomeDB" id="E9HEV9"/>
<dbReference type="GO" id="GO:0003676">
    <property type="term" value="F:nucleic acid binding"/>
    <property type="evidence" value="ECO:0007669"/>
    <property type="project" value="InterPro"/>
</dbReference>
<keyword evidence="2" id="KW-1185">Reference proteome</keyword>